<accession>A0A3A1YJB1</accession>
<dbReference type="InterPro" id="IPR013317">
    <property type="entry name" value="DnaA_dom"/>
</dbReference>
<proteinExistence type="predicted"/>
<dbReference type="InterPro" id="IPR010921">
    <property type="entry name" value="Trp_repressor/repl_initiator"/>
</dbReference>
<sequence length="1004" mass="115185">MVQIDLSSNLVEDKGFVKVIFINSNGNIIEQGIVSQEGSLGFSQDIGSYYPAALAPLIATTTYLNSSKHKEVAEKVKNISFSETKVKLFNYYMQDYAMPVDSLVKKKLKKVSVNRAINLLNSQEKKVFSPYLNGYVSFDPLSTSNFRIQRVKFNNLGENIFSEIAQVADFNHLIAENELSVAEQTRLLSFFLKRDNLSSDIVGAKETLKTVIEEQDIPLVSKLALNGIADTVLVSEDSFFNLKVKRYAGHAFARINDVLRIELGNLCKKYKVQKEETPASQVNEEVVDLFPSTALNSREIGIYSDFPEFQNHFRTKTARSSEGFIQRLNYLFKKSNLSEDSLPLIKFFTFRKETNFDNILDTLTKNVLVPEIVFPELDDSFFSFDNPIERLARNSDFFQNTPLLGNKPEEVRTYRLSGAKKNIYSIVNLEENDSSKRGRKKRAVIKVQGREVELTPQKELIFPPQLIAPKKQTQKKQESFERVTATVTPVDSGLNITVTAPHNLIITPAQQEDPEVNANASRNLVNAALGLDEIFLNESRQIITRINADEYISYGSQFYLNPFDYKSSVLFTKQNYLVQDTEEFVQATQICKGYRDKLNLDLEGEFEFKFYKPKFTAQQRKEHLGEFNKLLSTFRNKYEHDALISVSNLNAFSLIDEVAKKLLTGEDFRSQVIFLFGKPGVGKSYLMAYFYEMLVKKGFDKTMFKHYLTNFQRIYAKCVQNNTLDYLTDDIMSNSVTVIDEFSSLKRSPSTRKFIFNLMNYLKEYKNKLLVIISSEPYDSLFSSEDTVDEELNKLKTYCDECLRVDIELPDRKIREHFVLKAIATGKLRPLTPEQTNKIVVASENCDFRALNGFFNNEVGDQTFEKNLQSSFNFTQIKFHCSVNNLIDYVCKSLEISREILFKGGRETNTVILRYMVCYVLTKHTALSIEEIAELIQIRPQSVRNIIAKIDADLRNASFDNKYVDYLVRVYDYINDVIDRVLSSNKPNTKGIVQLDYPLIIPKI</sequence>
<name>A0A3A1YJB1_9GAMM</name>
<dbReference type="SUPFAM" id="SSF48295">
    <property type="entry name" value="TrpR-like"/>
    <property type="match status" value="1"/>
</dbReference>
<feature type="domain" description="Chromosomal replication initiator protein DnaA ATPAse" evidence="1">
    <location>
        <begin position="638"/>
        <end position="781"/>
    </location>
</feature>
<comment type="caution">
    <text evidence="2">The sequence shown here is derived from an EMBL/GenBank/DDBJ whole genome shotgun (WGS) entry which is preliminary data.</text>
</comment>
<dbReference type="GO" id="GO:0006260">
    <property type="term" value="P:DNA replication"/>
    <property type="evidence" value="ECO:0007669"/>
    <property type="project" value="TreeGrafter"/>
</dbReference>
<dbReference type="Proteomes" id="UP000265964">
    <property type="component" value="Unassembled WGS sequence"/>
</dbReference>
<protein>
    <recommendedName>
        <fullName evidence="1">Chromosomal replication initiator protein DnaA ATPAse domain-containing protein</fullName>
    </recommendedName>
</protein>
<dbReference type="GO" id="GO:0043565">
    <property type="term" value="F:sequence-specific DNA binding"/>
    <property type="evidence" value="ECO:0007669"/>
    <property type="project" value="InterPro"/>
</dbReference>
<reference evidence="2 3" key="1">
    <citation type="submission" date="2017-08" db="EMBL/GenBank/DDBJ databases">
        <title>Reclassification of Bisgaard taxon 37 and 44.</title>
        <authorList>
            <person name="Christensen H."/>
        </authorList>
    </citation>
    <scope>NUCLEOTIDE SEQUENCE [LARGE SCALE GENOMIC DNA]</scope>
    <source>
        <strain evidence="2 3">EEAB3T1</strain>
    </source>
</reference>
<dbReference type="Gene3D" id="1.10.1750.10">
    <property type="match status" value="1"/>
</dbReference>
<dbReference type="RefSeq" id="WP_119534313.1">
    <property type="nucleotide sequence ID" value="NZ_NRJF01000049.1"/>
</dbReference>
<keyword evidence="3" id="KW-1185">Reference proteome</keyword>
<evidence type="ECO:0000313" key="2">
    <source>
        <dbReference type="EMBL" id="RIY37140.1"/>
    </source>
</evidence>
<dbReference type="PANTHER" id="PTHR30050">
    <property type="entry name" value="CHROMOSOMAL REPLICATION INITIATOR PROTEIN DNAA"/>
    <property type="match status" value="1"/>
</dbReference>
<dbReference type="AlphaFoldDB" id="A0A3A1YJB1"/>
<organism evidence="2 3">
    <name type="scientific">Psittacicella gerlachiana</name>
    <dbReference type="NCBI Taxonomy" id="2028574"/>
    <lineage>
        <taxon>Bacteria</taxon>
        <taxon>Pseudomonadati</taxon>
        <taxon>Pseudomonadota</taxon>
        <taxon>Gammaproteobacteria</taxon>
        <taxon>Pasteurellales</taxon>
        <taxon>Psittacicellaceae</taxon>
        <taxon>Psittacicella</taxon>
    </lineage>
</organism>
<gene>
    <name evidence="2" type="ORF">CKF59_02000</name>
</gene>
<dbReference type="PANTHER" id="PTHR30050:SF4">
    <property type="entry name" value="ATP-BINDING PROTEIN RV3427C IN INSERTION SEQUENCE-RELATED"/>
    <property type="match status" value="1"/>
</dbReference>
<dbReference type="Pfam" id="PF00308">
    <property type="entry name" value="Bac_DnaA"/>
    <property type="match status" value="1"/>
</dbReference>
<dbReference type="InterPro" id="IPR027417">
    <property type="entry name" value="P-loop_NTPase"/>
</dbReference>
<evidence type="ECO:0000259" key="1">
    <source>
        <dbReference type="Pfam" id="PF00308"/>
    </source>
</evidence>
<dbReference type="EMBL" id="NRJF01000049">
    <property type="protein sequence ID" value="RIY37140.1"/>
    <property type="molecule type" value="Genomic_DNA"/>
</dbReference>
<dbReference type="Gene3D" id="3.40.50.300">
    <property type="entry name" value="P-loop containing nucleotide triphosphate hydrolases"/>
    <property type="match status" value="1"/>
</dbReference>
<dbReference type="OrthoDB" id="9774491at2"/>
<dbReference type="SUPFAM" id="SSF52540">
    <property type="entry name" value="P-loop containing nucleoside triphosphate hydrolases"/>
    <property type="match status" value="1"/>
</dbReference>
<evidence type="ECO:0000313" key="3">
    <source>
        <dbReference type="Proteomes" id="UP000265964"/>
    </source>
</evidence>